<reference evidence="1" key="1">
    <citation type="submission" date="2018-11" db="EMBL/GenBank/DDBJ databases">
        <authorList>
            <consortium name="Pathogen Informatics"/>
        </authorList>
    </citation>
    <scope>NUCLEOTIDE SEQUENCE</scope>
</reference>
<dbReference type="EMBL" id="CAAALY010250378">
    <property type="protein sequence ID" value="VEL35670.1"/>
    <property type="molecule type" value="Genomic_DNA"/>
</dbReference>
<accession>A0A3S5C4X9</accession>
<name>A0A3S5C4X9_9PLAT</name>
<comment type="caution">
    <text evidence="1">The sequence shown here is derived from an EMBL/GenBank/DDBJ whole genome shotgun (WGS) entry which is preliminary data.</text>
</comment>
<gene>
    <name evidence="1" type="ORF">PXEA_LOCUS29110</name>
</gene>
<organism evidence="1 2">
    <name type="scientific">Protopolystoma xenopodis</name>
    <dbReference type="NCBI Taxonomy" id="117903"/>
    <lineage>
        <taxon>Eukaryota</taxon>
        <taxon>Metazoa</taxon>
        <taxon>Spiralia</taxon>
        <taxon>Lophotrochozoa</taxon>
        <taxon>Platyhelminthes</taxon>
        <taxon>Monogenea</taxon>
        <taxon>Polyopisthocotylea</taxon>
        <taxon>Polystomatidea</taxon>
        <taxon>Polystomatidae</taxon>
        <taxon>Protopolystoma</taxon>
    </lineage>
</organism>
<sequence length="117" mass="13061">MSSLTTLRELAMMRSRTATSMSDKLRSDLLSSVAIEVEGLLDEELLIDEEDDLDEEADAVKAEQDEFAEYDILPDSLRHGGRQSISSPAKLRKFAKQITKQTVQTHIDMKGTCKSAQ</sequence>
<evidence type="ECO:0000313" key="2">
    <source>
        <dbReference type="Proteomes" id="UP000784294"/>
    </source>
</evidence>
<protein>
    <submittedName>
        <fullName evidence="1">Uncharacterized protein</fullName>
    </submittedName>
</protein>
<evidence type="ECO:0000313" key="1">
    <source>
        <dbReference type="EMBL" id="VEL35670.1"/>
    </source>
</evidence>
<keyword evidence="2" id="KW-1185">Reference proteome</keyword>
<dbReference type="OrthoDB" id="6287961at2759"/>
<dbReference type="AlphaFoldDB" id="A0A3S5C4X9"/>
<proteinExistence type="predicted"/>
<dbReference type="Proteomes" id="UP000784294">
    <property type="component" value="Unassembled WGS sequence"/>
</dbReference>